<name>A0A9P0DWX5_PHYSR</name>
<dbReference type="SUPFAM" id="SSF50494">
    <property type="entry name" value="Trypsin-like serine proteases"/>
    <property type="match status" value="1"/>
</dbReference>
<dbReference type="PROSITE" id="PS00135">
    <property type="entry name" value="TRYPSIN_SER"/>
    <property type="match status" value="1"/>
</dbReference>
<dbReference type="AlphaFoldDB" id="A0A9P0DWX5"/>
<dbReference type="PROSITE" id="PS50240">
    <property type="entry name" value="TRYPSIN_DOM"/>
    <property type="match status" value="1"/>
</dbReference>
<dbReference type="GO" id="GO:0005576">
    <property type="term" value="C:extracellular region"/>
    <property type="evidence" value="ECO:0007669"/>
    <property type="project" value="UniProtKB-SubCell"/>
</dbReference>
<dbReference type="GO" id="GO:0006508">
    <property type="term" value="P:proteolysis"/>
    <property type="evidence" value="ECO:0007669"/>
    <property type="project" value="UniProtKB-KW"/>
</dbReference>
<dbReference type="Pfam" id="PF00089">
    <property type="entry name" value="Trypsin"/>
    <property type="match status" value="1"/>
</dbReference>
<dbReference type="Gene3D" id="2.40.10.10">
    <property type="entry name" value="Trypsin-like serine proteases"/>
    <property type="match status" value="1"/>
</dbReference>
<dbReference type="GO" id="GO:0004252">
    <property type="term" value="F:serine-type endopeptidase activity"/>
    <property type="evidence" value="ECO:0007669"/>
    <property type="project" value="InterPro"/>
</dbReference>
<dbReference type="InterPro" id="IPR050430">
    <property type="entry name" value="Peptidase_S1"/>
</dbReference>
<dbReference type="EMBL" id="OU900098">
    <property type="protein sequence ID" value="CAH1185683.1"/>
    <property type="molecule type" value="Genomic_DNA"/>
</dbReference>
<accession>A0A9P0DWX5</accession>
<evidence type="ECO:0000313" key="10">
    <source>
        <dbReference type="EMBL" id="CAH1185683.1"/>
    </source>
</evidence>
<comment type="subcellular location">
    <subcellularLocation>
        <location evidence="1">Secreted</location>
        <location evidence="1">Extracellular space</location>
    </subcellularLocation>
</comment>
<dbReference type="PRINTS" id="PR00722">
    <property type="entry name" value="CHYMOTRYPSIN"/>
</dbReference>
<dbReference type="InterPro" id="IPR043504">
    <property type="entry name" value="Peptidase_S1_PA_chymotrypsin"/>
</dbReference>
<feature type="signal peptide" evidence="8">
    <location>
        <begin position="1"/>
        <end position="16"/>
    </location>
</feature>
<dbReference type="InterPro" id="IPR009003">
    <property type="entry name" value="Peptidase_S1_PA"/>
</dbReference>
<reference evidence="10" key="1">
    <citation type="submission" date="2022-01" db="EMBL/GenBank/DDBJ databases">
        <authorList>
            <person name="King R."/>
        </authorList>
    </citation>
    <scope>NUCLEOTIDE SEQUENCE</scope>
</reference>
<protein>
    <recommendedName>
        <fullName evidence="9">Peptidase S1 domain-containing protein</fullName>
    </recommendedName>
</protein>
<dbReference type="PROSITE" id="PS00134">
    <property type="entry name" value="TRYPSIN_HIS"/>
    <property type="match status" value="1"/>
</dbReference>
<evidence type="ECO:0000256" key="3">
    <source>
        <dbReference type="ARBA" id="ARBA00022670"/>
    </source>
</evidence>
<evidence type="ECO:0000313" key="11">
    <source>
        <dbReference type="Proteomes" id="UP001153712"/>
    </source>
</evidence>
<keyword evidence="5 7" id="KW-0720">Serine protease</keyword>
<evidence type="ECO:0000256" key="7">
    <source>
        <dbReference type="RuleBase" id="RU363034"/>
    </source>
</evidence>
<dbReference type="InterPro" id="IPR001314">
    <property type="entry name" value="Peptidase_S1A"/>
</dbReference>
<dbReference type="CDD" id="cd00190">
    <property type="entry name" value="Tryp_SPc"/>
    <property type="match status" value="1"/>
</dbReference>
<gene>
    <name evidence="10" type="ORF">PHYEVI_LOCUS8845</name>
</gene>
<dbReference type="InterPro" id="IPR001254">
    <property type="entry name" value="Trypsin_dom"/>
</dbReference>
<evidence type="ECO:0000256" key="5">
    <source>
        <dbReference type="ARBA" id="ARBA00022825"/>
    </source>
</evidence>
<evidence type="ECO:0000256" key="8">
    <source>
        <dbReference type="SAM" id="SignalP"/>
    </source>
</evidence>
<dbReference type="FunFam" id="2.40.10.10:FF:000036">
    <property type="entry name" value="Trypsin beta"/>
    <property type="match status" value="1"/>
</dbReference>
<dbReference type="FunFam" id="2.40.10.10:FF:000068">
    <property type="entry name" value="transmembrane protease serine 2"/>
    <property type="match status" value="1"/>
</dbReference>
<feature type="chain" id="PRO_5040438375" description="Peptidase S1 domain-containing protein" evidence="8">
    <location>
        <begin position="17"/>
        <end position="294"/>
    </location>
</feature>
<keyword evidence="11" id="KW-1185">Reference proteome</keyword>
<dbReference type="PANTHER" id="PTHR24276:SF98">
    <property type="entry name" value="FI18310P1-RELATED"/>
    <property type="match status" value="1"/>
</dbReference>
<proteinExistence type="inferred from homology"/>
<dbReference type="SMART" id="SM00020">
    <property type="entry name" value="Tryp_SPc"/>
    <property type="match status" value="1"/>
</dbReference>
<dbReference type="OrthoDB" id="5565075at2759"/>
<feature type="domain" description="Peptidase S1" evidence="9">
    <location>
        <begin position="40"/>
        <end position="270"/>
    </location>
</feature>
<dbReference type="PANTHER" id="PTHR24276">
    <property type="entry name" value="POLYSERASE-RELATED"/>
    <property type="match status" value="1"/>
</dbReference>
<dbReference type="InterPro" id="IPR018114">
    <property type="entry name" value="TRYPSIN_HIS"/>
</dbReference>
<dbReference type="InterPro" id="IPR033116">
    <property type="entry name" value="TRYPSIN_SER"/>
</dbReference>
<evidence type="ECO:0000256" key="1">
    <source>
        <dbReference type="ARBA" id="ARBA00004239"/>
    </source>
</evidence>
<keyword evidence="3 7" id="KW-0645">Protease</keyword>
<evidence type="ECO:0000256" key="4">
    <source>
        <dbReference type="ARBA" id="ARBA00022801"/>
    </source>
</evidence>
<evidence type="ECO:0000259" key="9">
    <source>
        <dbReference type="PROSITE" id="PS50240"/>
    </source>
</evidence>
<keyword evidence="4 7" id="KW-0378">Hydrolase</keyword>
<evidence type="ECO:0000256" key="6">
    <source>
        <dbReference type="ARBA" id="ARBA00023157"/>
    </source>
</evidence>
<organism evidence="10 11">
    <name type="scientific">Phyllotreta striolata</name>
    <name type="common">Striped flea beetle</name>
    <name type="synonym">Crioceris striolata</name>
    <dbReference type="NCBI Taxonomy" id="444603"/>
    <lineage>
        <taxon>Eukaryota</taxon>
        <taxon>Metazoa</taxon>
        <taxon>Ecdysozoa</taxon>
        <taxon>Arthropoda</taxon>
        <taxon>Hexapoda</taxon>
        <taxon>Insecta</taxon>
        <taxon>Pterygota</taxon>
        <taxon>Neoptera</taxon>
        <taxon>Endopterygota</taxon>
        <taxon>Coleoptera</taxon>
        <taxon>Polyphaga</taxon>
        <taxon>Cucujiformia</taxon>
        <taxon>Chrysomeloidea</taxon>
        <taxon>Chrysomelidae</taxon>
        <taxon>Galerucinae</taxon>
        <taxon>Alticini</taxon>
        <taxon>Phyllotreta</taxon>
    </lineage>
</organism>
<evidence type="ECO:0000256" key="2">
    <source>
        <dbReference type="ARBA" id="ARBA00007664"/>
    </source>
</evidence>
<keyword evidence="6" id="KW-1015">Disulfide bond</keyword>
<dbReference type="Proteomes" id="UP001153712">
    <property type="component" value="Chromosome 5"/>
</dbReference>
<keyword evidence="8" id="KW-0732">Signal</keyword>
<comment type="similarity">
    <text evidence="2">Belongs to the peptidase S1 family.</text>
</comment>
<sequence length="294" mass="32125">MKKIFELLIIFGSVLCSSVQLESSGFFSFSPHRKLGKLRIIGGEAVEPPNKYPFQAALYIYYGDLVALCGGSLINEKWVLTAAHCIEKNPSKVEVLLGAYNQSQDHENSRQIFLSQALFIHKDWDKRTLQNDIGLIKLPDSASFNKNVGLIQVASGTSKYDGQTGTILGWGITESGRESDVLMQVNVRIMSNAECRHSDPAYSSVIKSSHLCTDGTDIKSSCSGDSGGPLIVGNTLVGLVSFGPSNCLLGYPSVFTRLTSFYPWINETMQVNSSQHISASIAIIGLWLVSLFLF</sequence>